<proteinExistence type="inferred from homology"/>
<organism evidence="6">
    <name type="scientific">uncultured bacterium F25-01</name>
    <dbReference type="NCBI Taxonomy" id="1191433"/>
    <lineage>
        <taxon>Bacteria</taxon>
        <taxon>environmental samples</taxon>
    </lineage>
</organism>
<dbReference type="SMART" id="SM01130">
    <property type="entry name" value="DHDPS"/>
    <property type="match status" value="1"/>
</dbReference>
<feature type="region of interest" description="Disordered" evidence="5">
    <location>
        <begin position="1"/>
        <end position="21"/>
    </location>
</feature>
<dbReference type="InterPro" id="IPR002220">
    <property type="entry name" value="DapA-like"/>
</dbReference>
<dbReference type="InterPro" id="IPR013785">
    <property type="entry name" value="Aldolase_TIM"/>
</dbReference>
<reference evidence="6" key="1">
    <citation type="submission" date="2012-04" db="EMBL/GenBank/DDBJ databases">
        <title>Characterization of mineral phosphate solubilization trait from soil metagenome.</title>
        <authorList>
            <person name="Chhabra S."/>
            <person name="Brazil D."/>
            <person name="Morrissey J."/>
            <person name="Burke J."/>
            <person name="O'Gara F."/>
            <person name="Dowling D."/>
        </authorList>
    </citation>
    <scope>NUCLEOTIDE SEQUENCE</scope>
</reference>
<evidence type="ECO:0000256" key="2">
    <source>
        <dbReference type="ARBA" id="ARBA00023239"/>
    </source>
</evidence>
<dbReference type="CDD" id="cd00408">
    <property type="entry name" value="DHDPS-like"/>
    <property type="match status" value="1"/>
</dbReference>
<name>I3VIH4_9BACT</name>
<evidence type="ECO:0000256" key="1">
    <source>
        <dbReference type="ARBA" id="ARBA00007592"/>
    </source>
</evidence>
<dbReference type="PANTHER" id="PTHR12128:SF66">
    <property type="entry name" value="4-HYDROXY-2-OXOGLUTARATE ALDOLASE, MITOCHONDRIAL"/>
    <property type="match status" value="1"/>
</dbReference>
<feature type="binding site" evidence="4">
    <location>
        <position position="233"/>
    </location>
    <ligand>
        <name>pyruvate</name>
        <dbReference type="ChEBI" id="CHEBI:15361"/>
    </ligand>
</feature>
<keyword evidence="2 3" id="KW-0456">Lyase</keyword>
<evidence type="ECO:0000256" key="5">
    <source>
        <dbReference type="SAM" id="MobiDB-lite"/>
    </source>
</evidence>
<comment type="similarity">
    <text evidence="1 3">Belongs to the DapA family.</text>
</comment>
<accession>I3VIH4</accession>
<sequence length="330" mass="36082">MKRHGSDEGWPKEKSMSHSVNSDRKAVMIDGVVPIIPTPFRAGSEDVDLEALARLVDFAAGLDLAAICLPAYGSEFYKLTEAERFLVVEHAVRAANGRVPVIAQSNHPSARLAADIARRNADLGADLISFAIPRLFSLTLADLVDYCATICDAVTLPVLIQDFNPGGPTIEASFCVRLRERSPNFRYLKLEEPLMAPKVTTILEATGGEVGILEGWGGMYMLELLPVGICGLMPGLGASDLLARIWRLGRAGQVEAALDLFERILPQLVYSLQNMELFLHLEKRLLVARGVISDPTVRRATYTPSAEVLTHGDLLNRRVLATIETLRPES</sequence>
<dbReference type="SUPFAM" id="SSF51569">
    <property type="entry name" value="Aldolase"/>
    <property type="match status" value="1"/>
</dbReference>
<dbReference type="EMBL" id="JQ970524">
    <property type="protein sequence ID" value="AFK79180.1"/>
    <property type="molecule type" value="Genomic_DNA"/>
</dbReference>
<evidence type="ECO:0000313" key="6">
    <source>
        <dbReference type="EMBL" id="AFK79180.1"/>
    </source>
</evidence>
<protein>
    <submittedName>
        <fullName evidence="6">Dihydrodipicolinate synthetase</fullName>
    </submittedName>
</protein>
<dbReference type="Pfam" id="PF00701">
    <property type="entry name" value="DHDPS"/>
    <property type="match status" value="1"/>
</dbReference>
<dbReference type="GO" id="GO:0008840">
    <property type="term" value="F:4-hydroxy-tetrahydrodipicolinate synthase activity"/>
    <property type="evidence" value="ECO:0007669"/>
    <property type="project" value="TreeGrafter"/>
</dbReference>
<dbReference type="AlphaFoldDB" id="I3VIH4"/>
<dbReference type="PANTHER" id="PTHR12128">
    <property type="entry name" value="DIHYDRODIPICOLINATE SYNTHASE"/>
    <property type="match status" value="1"/>
</dbReference>
<evidence type="ECO:0000256" key="4">
    <source>
        <dbReference type="PIRSR" id="PIRSR001365-2"/>
    </source>
</evidence>
<dbReference type="Gene3D" id="3.20.20.70">
    <property type="entry name" value="Aldolase class I"/>
    <property type="match status" value="1"/>
</dbReference>
<evidence type="ECO:0000256" key="3">
    <source>
        <dbReference type="PIRNR" id="PIRNR001365"/>
    </source>
</evidence>
<dbReference type="PIRSF" id="PIRSF001365">
    <property type="entry name" value="DHDPS"/>
    <property type="match status" value="1"/>
</dbReference>